<evidence type="ECO:0000313" key="13">
    <source>
        <dbReference type="Proteomes" id="UP000074119"/>
    </source>
</evidence>
<accession>A0A127M7Y6</accession>
<dbReference type="InterPro" id="IPR049730">
    <property type="entry name" value="SNF2/RAD54-like_C"/>
</dbReference>
<dbReference type="InterPro" id="IPR027417">
    <property type="entry name" value="P-loop_NTPase"/>
</dbReference>
<evidence type="ECO:0000256" key="6">
    <source>
        <dbReference type="ARBA" id="ARBA00023125"/>
    </source>
</evidence>
<keyword evidence="7 9" id="KW-0010">Activator</keyword>
<dbReference type="CDD" id="cd18793">
    <property type="entry name" value="SF2_C_SNF"/>
    <property type="match status" value="1"/>
</dbReference>
<evidence type="ECO:0000259" key="11">
    <source>
        <dbReference type="PROSITE" id="PS51194"/>
    </source>
</evidence>
<evidence type="ECO:0000256" key="9">
    <source>
        <dbReference type="HAMAP-Rule" id="MF_01821"/>
    </source>
</evidence>
<dbReference type="InterPro" id="IPR057342">
    <property type="entry name" value="DEXDc_RapA"/>
</dbReference>
<dbReference type="GO" id="GO:0016817">
    <property type="term" value="F:hydrolase activity, acting on acid anhydrides"/>
    <property type="evidence" value="ECO:0007669"/>
    <property type="project" value="InterPro"/>
</dbReference>
<evidence type="ECO:0000259" key="10">
    <source>
        <dbReference type="PROSITE" id="PS51192"/>
    </source>
</evidence>
<evidence type="ECO:0000256" key="2">
    <source>
        <dbReference type="ARBA" id="ARBA00022801"/>
    </source>
</evidence>
<dbReference type="Pfam" id="PF18337">
    <property type="entry name" value="Tudor_RapA"/>
    <property type="match status" value="1"/>
</dbReference>
<evidence type="ECO:0000256" key="1">
    <source>
        <dbReference type="ARBA" id="ARBA00022741"/>
    </source>
</evidence>
<keyword evidence="3 9" id="KW-0347">Helicase</keyword>
<dbReference type="InterPro" id="IPR038718">
    <property type="entry name" value="SNF2-like_sf"/>
</dbReference>
<evidence type="ECO:0000313" key="12">
    <source>
        <dbReference type="EMBL" id="AMO69347.1"/>
    </source>
</evidence>
<comment type="function">
    <text evidence="9">Transcription regulator that activates transcription by stimulating RNA polymerase (RNAP) recycling in case of stress conditions such as supercoiled DNA or high salt concentrations. Probably acts by releasing the RNAP, when it is trapped or immobilized on tightly supercoiled DNA. Does not activate transcription on linear DNA. Probably not involved in DNA repair.</text>
</comment>
<dbReference type="KEGG" id="zal:AZF00_14000"/>
<dbReference type="InterPro" id="IPR000330">
    <property type="entry name" value="SNF2_N"/>
</dbReference>
<dbReference type="SMART" id="SM00487">
    <property type="entry name" value="DEXDc"/>
    <property type="match status" value="1"/>
</dbReference>
<organism evidence="12 13">
    <name type="scientific">Zhongshania aliphaticivorans</name>
    <dbReference type="NCBI Taxonomy" id="1470434"/>
    <lineage>
        <taxon>Bacteria</taxon>
        <taxon>Pseudomonadati</taxon>
        <taxon>Pseudomonadota</taxon>
        <taxon>Gammaproteobacteria</taxon>
        <taxon>Cellvibrionales</taxon>
        <taxon>Spongiibacteraceae</taxon>
        <taxon>Zhongshania</taxon>
    </lineage>
</organism>
<reference evidence="12 13" key="1">
    <citation type="submission" date="2015-12" db="EMBL/GenBank/DDBJ databases">
        <authorList>
            <person name="Shamseldin A."/>
            <person name="Moawad H."/>
            <person name="Abd El-Rahim W.M."/>
            <person name="Sadowsky M.J."/>
        </authorList>
    </citation>
    <scope>NUCLEOTIDE SEQUENCE [LARGE SCALE GENOMIC DNA]</scope>
    <source>
        <strain evidence="12 13">SM2</strain>
    </source>
</reference>
<dbReference type="EC" id="3.6.4.-" evidence="9"/>
<feature type="domain" description="Helicase C-terminal" evidence="11">
    <location>
        <begin position="484"/>
        <end position="642"/>
    </location>
</feature>
<evidence type="ECO:0000256" key="8">
    <source>
        <dbReference type="ARBA" id="ARBA00023163"/>
    </source>
</evidence>
<dbReference type="SUPFAM" id="SSF52540">
    <property type="entry name" value="P-loop containing nucleoside triphosphate hydrolases"/>
    <property type="match status" value="2"/>
</dbReference>
<evidence type="ECO:0000256" key="3">
    <source>
        <dbReference type="ARBA" id="ARBA00022806"/>
    </source>
</evidence>
<dbReference type="Gene3D" id="2.30.30.140">
    <property type="match status" value="1"/>
</dbReference>
<proteinExistence type="inferred from homology"/>
<keyword evidence="5 9" id="KW-0805">Transcription regulation</keyword>
<dbReference type="Gene3D" id="6.10.140.2230">
    <property type="match status" value="1"/>
</dbReference>
<comment type="subunit">
    <text evidence="9">Interacts with the RNAP. Has a higher affinity for the core RNAP than for the holoenzyme. Its ATPase activity is stimulated by binding to RNAP.</text>
</comment>
<dbReference type="GO" id="GO:0006355">
    <property type="term" value="P:regulation of DNA-templated transcription"/>
    <property type="evidence" value="ECO:0007669"/>
    <property type="project" value="UniProtKB-UniRule"/>
</dbReference>
<keyword evidence="6 9" id="KW-0238">DNA-binding</keyword>
<dbReference type="InterPro" id="IPR022737">
    <property type="entry name" value="RapA_C"/>
</dbReference>
<keyword evidence="8 9" id="KW-0804">Transcription</keyword>
<dbReference type="Pfam" id="PF18339">
    <property type="entry name" value="Tudor_1_RapA"/>
    <property type="match status" value="1"/>
</dbReference>
<keyword evidence="2 9" id="KW-0378">Hydrolase</keyword>
<dbReference type="InterPro" id="IPR001650">
    <property type="entry name" value="Helicase_C-like"/>
</dbReference>
<dbReference type="GO" id="GO:0005524">
    <property type="term" value="F:ATP binding"/>
    <property type="evidence" value="ECO:0007669"/>
    <property type="project" value="UniProtKB-UniRule"/>
</dbReference>
<dbReference type="InterPro" id="IPR040766">
    <property type="entry name" value="Tudor_2_RapA"/>
</dbReference>
<keyword evidence="1 9" id="KW-0547">Nucleotide-binding</keyword>
<gene>
    <name evidence="9" type="primary">rapA</name>
    <name evidence="12" type="ORF">AZF00_14000</name>
</gene>
<dbReference type="Proteomes" id="UP000074119">
    <property type="component" value="Chromosome"/>
</dbReference>
<keyword evidence="4 9" id="KW-0067">ATP-binding</keyword>
<dbReference type="PROSITE" id="PS51194">
    <property type="entry name" value="HELICASE_CTER"/>
    <property type="match status" value="1"/>
</dbReference>
<dbReference type="PANTHER" id="PTHR45766">
    <property type="entry name" value="DNA ANNEALING HELICASE AND ENDONUCLEASE ZRANB3 FAMILY MEMBER"/>
    <property type="match status" value="1"/>
</dbReference>
<dbReference type="HAMAP" id="MF_01821">
    <property type="entry name" value="Helicase_RapA"/>
    <property type="match status" value="1"/>
</dbReference>
<dbReference type="RefSeq" id="WP_008251370.1">
    <property type="nucleotide sequence ID" value="NZ_CP014544.1"/>
</dbReference>
<dbReference type="EMBL" id="CP014544">
    <property type="protein sequence ID" value="AMO69347.1"/>
    <property type="molecule type" value="Genomic_DNA"/>
</dbReference>
<evidence type="ECO:0000256" key="5">
    <source>
        <dbReference type="ARBA" id="ARBA00023015"/>
    </source>
</evidence>
<dbReference type="SMART" id="SM00490">
    <property type="entry name" value="HELICc"/>
    <property type="match status" value="1"/>
</dbReference>
<dbReference type="GO" id="GO:0003677">
    <property type="term" value="F:DNA binding"/>
    <property type="evidence" value="ECO:0007669"/>
    <property type="project" value="UniProtKB-KW"/>
</dbReference>
<dbReference type="PANTHER" id="PTHR45766:SF6">
    <property type="entry name" value="SWI_SNF-RELATED MATRIX-ASSOCIATED ACTIN-DEPENDENT REGULATOR OF CHROMATIN SUBFAMILY A-LIKE PROTEIN 1"/>
    <property type="match status" value="1"/>
</dbReference>
<dbReference type="Gene3D" id="6.10.140.1500">
    <property type="match status" value="1"/>
</dbReference>
<dbReference type="STRING" id="1470434.AZF00_14000"/>
<dbReference type="AlphaFoldDB" id="A0A127M7Y6"/>
<comment type="similarity">
    <text evidence="9">Belongs to the SNF2/RAD54 helicase family. RapA subfamily.</text>
</comment>
<dbReference type="Gene3D" id="2.30.30.930">
    <property type="match status" value="1"/>
</dbReference>
<dbReference type="InterPro" id="IPR014001">
    <property type="entry name" value="Helicase_ATP-bd"/>
</dbReference>
<name>A0A127M7Y6_9GAMM</name>
<sequence length="965" mass="107100">MSTIFLAGQRWISNPEPDLGLGIILEAQNRRVVIAFPAAEEERTYAAAAAPLSRVLFQIGDEIDVPGQGRLVVTELQEHSGCIVYFAEDESGDIHPVPEQILSANIKLSNAKERLLAGQVEHHRRFELRAATLEQQNTCKAASTLGLLGPRVQLLPHQLYIAAEVASRAAPRVLLADEVGLGKTIEAGLIIHQLLLLERAKRVLILLPDSLVHQWLVEMLRRFNLKFSIFNEARCQQIDQYEDDPSSIFFDEEESKEKEENPFEDAQLVICPLSWISSHERRQGQLMEAGWDVLVVDEAHHLHWQEDGSSSAEYQLVERLSAEIPSVLLLTATPENAGIDGHFARLRLLDPARYPSLEAFRAEQNQYEGISELIQGLLDQPAESLADASFTAKLSELLEPAQLAALASNADTDIIEKVVRDLLDRFGTGRMLFRNTRASVGGFPQRVLHEHPLDAPAEYQAALGLVDEESALHPELLLGDAWIKLDPRVSWVEKFLLQHPDDKVLLICSGKNTAQDLELQLRVRRGIASALFIEDLSLIERDRAAAYFADPEDGAQVLICSEIGSEGRNFQFAQHLILFDLPLNPDLLEQRIGRLDRIGQLGDVNLHVPYYQDSAQDKLLSWYRDALAIFSQPCTVGNALMLEFGSELLSALAGTASSDAFAELISRAANKSEELQISLRNGRNRLLELNSCNPTRAAELISSLEAEQRSDSLAEYVNILSDQFGLVHEDHSDNAVILRPGDHMITEAFPHLPEDGITGTFDRDRALSREDMAYFSWEHPLISGGMDLIMSSDFGSATVCTIAVKGLKAGTLLLEALYSPALQAPPWLQLARYLPAQSFRLVVDHQQRNLTASVAHKKLNQLAQGIKKTVMPALLREVRPSLTAMLPNVEALAEAAAKEWISTALDNYNKDRSAERQRLQALMSRNPHISHAELESFDAETGLGKDALGNMQLNMSALRLAIVSQ</sequence>
<protein>
    <recommendedName>
        <fullName evidence="9">RNA polymerase-associated protein RapA</fullName>
        <ecNumber evidence="9">3.6.4.-</ecNumber>
    </recommendedName>
    <alternativeName>
        <fullName evidence="9">ATP-dependent helicase HepA</fullName>
    </alternativeName>
</protein>
<feature type="domain" description="Helicase ATP-binding" evidence="10">
    <location>
        <begin position="164"/>
        <end position="352"/>
    </location>
</feature>
<dbReference type="Gene3D" id="3.30.360.80">
    <property type="match status" value="1"/>
</dbReference>
<dbReference type="InterPro" id="IPR023949">
    <property type="entry name" value="Helicase_RapA"/>
</dbReference>
<feature type="short sequence motif" description="DEAH box" evidence="9">
    <location>
        <begin position="297"/>
        <end position="300"/>
    </location>
</feature>
<dbReference type="Pfam" id="PF00271">
    <property type="entry name" value="Helicase_C"/>
    <property type="match status" value="1"/>
</dbReference>
<dbReference type="Gene3D" id="3.40.50.300">
    <property type="entry name" value="P-loop containing nucleotide triphosphate hydrolases"/>
    <property type="match status" value="1"/>
</dbReference>
<dbReference type="NCBIfam" id="NF003426">
    <property type="entry name" value="PRK04914.1"/>
    <property type="match status" value="1"/>
</dbReference>
<dbReference type="PROSITE" id="PS51192">
    <property type="entry name" value="HELICASE_ATP_BIND_1"/>
    <property type="match status" value="1"/>
</dbReference>
<dbReference type="Pfam" id="PF12137">
    <property type="entry name" value="RapA_C"/>
    <property type="match status" value="1"/>
</dbReference>
<dbReference type="Pfam" id="PF00176">
    <property type="entry name" value="SNF2-rel_dom"/>
    <property type="match status" value="1"/>
</dbReference>
<dbReference type="CDD" id="cd18011">
    <property type="entry name" value="DEXDc_RapA"/>
    <property type="match status" value="1"/>
</dbReference>
<evidence type="ECO:0000256" key="7">
    <source>
        <dbReference type="ARBA" id="ARBA00023159"/>
    </source>
</evidence>
<dbReference type="Gene3D" id="3.40.50.10810">
    <property type="entry name" value="Tandem AAA-ATPase domain"/>
    <property type="match status" value="1"/>
</dbReference>
<evidence type="ECO:0000256" key="4">
    <source>
        <dbReference type="ARBA" id="ARBA00022840"/>
    </source>
</evidence>
<feature type="binding site" evidence="9">
    <location>
        <begin position="177"/>
        <end position="184"/>
    </location>
    <ligand>
        <name>ATP</name>
        <dbReference type="ChEBI" id="CHEBI:30616"/>
    </ligand>
</feature>
<dbReference type="InterPro" id="IPR040765">
    <property type="entry name" value="Tudor_1_RapA"/>
</dbReference>
<dbReference type="GO" id="GO:0004386">
    <property type="term" value="F:helicase activity"/>
    <property type="evidence" value="ECO:0007669"/>
    <property type="project" value="UniProtKB-UniRule"/>
</dbReference>